<evidence type="ECO:0000313" key="2">
    <source>
        <dbReference type="Proteomes" id="UP000177594"/>
    </source>
</evidence>
<organism evidence="1 2">
    <name type="scientific">Candidatus Yanofskybacteria bacterium RIFCSPHIGHO2_01_FULL_39_8b</name>
    <dbReference type="NCBI Taxonomy" id="1802659"/>
    <lineage>
        <taxon>Bacteria</taxon>
        <taxon>Candidatus Yanofskyibacteriota</taxon>
    </lineage>
</organism>
<dbReference type="Pfam" id="PF13814">
    <property type="entry name" value="Replic_Relax"/>
    <property type="match status" value="1"/>
</dbReference>
<reference evidence="1 2" key="1">
    <citation type="journal article" date="2016" name="Nat. Commun.">
        <title>Thousands of microbial genomes shed light on interconnected biogeochemical processes in an aquifer system.</title>
        <authorList>
            <person name="Anantharaman K."/>
            <person name="Brown C.T."/>
            <person name="Hug L.A."/>
            <person name="Sharon I."/>
            <person name="Castelle C.J."/>
            <person name="Probst A.J."/>
            <person name="Thomas B.C."/>
            <person name="Singh A."/>
            <person name="Wilkins M.J."/>
            <person name="Karaoz U."/>
            <person name="Brodie E.L."/>
            <person name="Williams K.H."/>
            <person name="Hubbard S.S."/>
            <person name="Banfield J.F."/>
        </authorList>
    </citation>
    <scope>NUCLEOTIDE SEQUENCE [LARGE SCALE GENOMIC DNA]</scope>
</reference>
<dbReference type="AlphaFoldDB" id="A0A1F8EAU7"/>
<dbReference type="InterPro" id="IPR025855">
    <property type="entry name" value="Replic_Relax"/>
</dbReference>
<name>A0A1F8EAU7_9BACT</name>
<dbReference type="Proteomes" id="UP000177594">
    <property type="component" value="Unassembled WGS sequence"/>
</dbReference>
<proteinExistence type="predicted"/>
<gene>
    <name evidence="1" type="ORF">A2817_01735</name>
</gene>
<protein>
    <submittedName>
        <fullName evidence="1">Uncharacterized protein</fullName>
    </submittedName>
</protein>
<comment type="caution">
    <text evidence="1">The sequence shown here is derived from an EMBL/GenBank/DDBJ whole genome shotgun (WGS) entry which is preliminary data.</text>
</comment>
<sequence>MLTTAETILTPRVNVKPYNVQMNETSLDILKLVFEFKIATAWQITRFLKQRDRVKYIYLKLHRMWQAGLLESFKVFTGSRAGMPVYYMLSKSGLKVLGEYGHYDKDALKNYPPIRALLSSGMFKHEAQVVELASQEILNKTSDLHITFTGETKSQTREYRSDKHIEVLTPDYTAFYTVGNQTERIFTEFERTNKTHVAMLKKIDRYIKHLTPDGFKNTTLRLIFQTSGMETAFWRNLCLEKPQFNQHIRILTTHLSLLGNRERFSEAIYASFNTIGLVREGRVFAKVESRIKLFSFL</sequence>
<evidence type="ECO:0000313" key="1">
    <source>
        <dbReference type="EMBL" id="OGM97912.1"/>
    </source>
</evidence>
<accession>A0A1F8EAU7</accession>
<dbReference type="EMBL" id="MGIZ01000046">
    <property type="protein sequence ID" value="OGM97912.1"/>
    <property type="molecule type" value="Genomic_DNA"/>
</dbReference>